<reference evidence="3" key="2">
    <citation type="submission" date="2015-01" db="EMBL/GenBank/DDBJ databases">
        <title>Evolutionary Origins and Diversification of the Mycorrhizal Mutualists.</title>
        <authorList>
            <consortium name="DOE Joint Genome Institute"/>
            <consortium name="Mycorrhizal Genomics Consortium"/>
            <person name="Kohler A."/>
            <person name="Kuo A."/>
            <person name="Nagy L.G."/>
            <person name="Floudas D."/>
            <person name="Copeland A."/>
            <person name="Barry K.W."/>
            <person name="Cichocki N."/>
            <person name="Veneault-Fourrey C."/>
            <person name="LaButti K."/>
            <person name="Lindquist E.A."/>
            <person name="Lipzen A."/>
            <person name="Lundell T."/>
            <person name="Morin E."/>
            <person name="Murat C."/>
            <person name="Riley R."/>
            <person name="Ohm R."/>
            <person name="Sun H."/>
            <person name="Tunlid A."/>
            <person name="Henrissat B."/>
            <person name="Grigoriev I.V."/>
            <person name="Hibbett D.S."/>
            <person name="Martin F."/>
        </authorList>
    </citation>
    <scope>NUCLEOTIDE SEQUENCE [LARGE SCALE GENOMIC DNA]</scope>
    <source>
        <strain evidence="3">LaAM-08-1</strain>
    </source>
</reference>
<name>A0A0C9XHP3_9AGAR</name>
<keyword evidence="3" id="KW-1185">Reference proteome</keyword>
<dbReference type="HOGENOM" id="CLU_3087565_0_0_1"/>
<evidence type="ECO:0000256" key="1">
    <source>
        <dbReference type="SAM" id="MobiDB-lite"/>
    </source>
</evidence>
<sequence>MSSMFKTLTSYGYLLPETSSLLPGLTGIIQGSRPTHYPRTRTRPGQFKLHVQ</sequence>
<reference evidence="2 3" key="1">
    <citation type="submission" date="2014-04" db="EMBL/GenBank/DDBJ databases">
        <authorList>
            <consortium name="DOE Joint Genome Institute"/>
            <person name="Kuo A."/>
            <person name="Kohler A."/>
            <person name="Nagy L.G."/>
            <person name="Floudas D."/>
            <person name="Copeland A."/>
            <person name="Barry K.W."/>
            <person name="Cichocki N."/>
            <person name="Veneault-Fourrey C."/>
            <person name="LaButti K."/>
            <person name="Lindquist E.A."/>
            <person name="Lipzen A."/>
            <person name="Lundell T."/>
            <person name="Morin E."/>
            <person name="Murat C."/>
            <person name="Sun H."/>
            <person name="Tunlid A."/>
            <person name="Henrissat B."/>
            <person name="Grigoriev I.V."/>
            <person name="Hibbett D.S."/>
            <person name="Martin F."/>
            <person name="Nordberg H.P."/>
            <person name="Cantor M.N."/>
            <person name="Hua S.X."/>
        </authorList>
    </citation>
    <scope>NUCLEOTIDE SEQUENCE [LARGE SCALE GENOMIC DNA]</scope>
    <source>
        <strain evidence="2 3">LaAM-08-1</strain>
    </source>
</reference>
<evidence type="ECO:0000313" key="2">
    <source>
        <dbReference type="EMBL" id="KIJ97186.1"/>
    </source>
</evidence>
<dbReference type="EMBL" id="KN838700">
    <property type="protein sequence ID" value="KIJ97186.1"/>
    <property type="molecule type" value="Genomic_DNA"/>
</dbReference>
<accession>A0A0C9XHP3</accession>
<feature type="region of interest" description="Disordered" evidence="1">
    <location>
        <begin position="32"/>
        <end position="52"/>
    </location>
</feature>
<protein>
    <submittedName>
        <fullName evidence="2">Uncharacterized protein</fullName>
    </submittedName>
</protein>
<evidence type="ECO:0000313" key="3">
    <source>
        <dbReference type="Proteomes" id="UP000054477"/>
    </source>
</evidence>
<dbReference type="AlphaFoldDB" id="A0A0C9XHP3"/>
<organism evidence="2 3">
    <name type="scientific">Laccaria amethystina LaAM-08-1</name>
    <dbReference type="NCBI Taxonomy" id="1095629"/>
    <lineage>
        <taxon>Eukaryota</taxon>
        <taxon>Fungi</taxon>
        <taxon>Dikarya</taxon>
        <taxon>Basidiomycota</taxon>
        <taxon>Agaricomycotina</taxon>
        <taxon>Agaricomycetes</taxon>
        <taxon>Agaricomycetidae</taxon>
        <taxon>Agaricales</taxon>
        <taxon>Agaricineae</taxon>
        <taxon>Hydnangiaceae</taxon>
        <taxon>Laccaria</taxon>
    </lineage>
</organism>
<proteinExistence type="predicted"/>
<gene>
    <name evidence="2" type="ORF">K443DRAFT_681741</name>
</gene>
<dbReference type="Proteomes" id="UP000054477">
    <property type="component" value="Unassembled WGS sequence"/>
</dbReference>